<feature type="compositionally biased region" description="Low complexity" evidence="1">
    <location>
        <begin position="12"/>
        <end position="39"/>
    </location>
</feature>
<feature type="region of interest" description="Disordered" evidence="1">
    <location>
        <begin position="1"/>
        <end position="89"/>
    </location>
</feature>
<reference evidence="2" key="2">
    <citation type="submission" date="2023-06" db="EMBL/GenBank/DDBJ databases">
        <authorList>
            <consortium name="Lawrence Berkeley National Laboratory"/>
            <person name="Haridas S."/>
            <person name="Hensen N."/>
            <person name="Bonometti L."/>
            <person name="Westerberg I."/>
            <person name="Brannstrom I.O."/>
            <person name="Guillou S."/>
            <person name="Cros-Aarteil S."/>
            <person name="Calhoun S."/>
            <person name="Kuo A."/>
            <person name="Mondo S."/>
            <person name="Pangilinan J."/>
            <person name="Riley R."/>
            <person name="Labutti K."/>
            <person name="Andreopoulos B."/>
            <person name="Lipzen A."/>
            <person name="Chen C."/>
            <person name="Yanf M."/>
            <person name="Daum C."/>
            <person name="Ng V."/>
            <person name="Clum A."/>
            <person name="Steindorff A."/>
            <person name="Ohm R."/>
            <person name="Martin F."/>
            <person name="Silar P."/>
            <person name="Natvig D."/>
            <person name="Lalanne C."/>
            <person name="Gautier V."/>
            <person name="Ament-Velasquez S.L."/>
            <person name="Kruys A."/>
            <person name="Hutchinson M.I."/>
            <person name="Powell A.J."/>
            <person name="Barry K."/>
            <person name="Miller A.N."/>
            <person name="Grigoriev I.V."/>
            <person name="Debuchy R."/>
            <person name="Gladieux P."/>
            <person name="Thoren M.H."/>
            <person name="Johannesson H."/>
        </authorList>
    </citation>
    <scope>NUCLEOTIDE SEQUENCE</scope>
    <source>
        <strain evidence="2">CBS 314.62</strain>
    </source>
</reference>
<organism evidence="2 3">
    <name type="scientific">Podospora appendiculata</name>
    <dbReference type="NCBI Taxonomy" id="314037"/>
    <lineage>
        <taxon>Eukaryota</taxon>
        <taxon>Fungi</taxon>
        <taxon>Dikarya</taxon>
        <taxon>Ascomycota</taxon>
        <taxon>Pezizomycotina</taxon>
        <taxon>Sordariomycetes</taxon>
        <taxon>Sordariomycetidae</taxon>
        <taxon>Sordariales</taxon>
        <taxon>Podosporaceae</taxon>
        <taxon>Podospora</taxon>
    </lineage>
</organism>
<dbReference type="Proteomes" id="UP001270362">
    <property type="component" value="Unassembled WGS sequence"/>
</dbReference>
<dbReference type="AlphaFoldDB" id="A0AAE0XLH2"/>
<evidence type="ECO:0000256" key="1">
    <source>
        <dbReference type="SAM" id="MobiDB-lite"/>
    </source>
</evidence>
<feature type="compositionally biased region" description="Basic residues" evidence="1">
    <location>
        <begin position="1"/>
        <end position="11"/>
    </location>
</feature>
<sequence length="232" mass="25865">MAKNSQKKKKPPASSTNPPPAATSKTATTNSTPTLSQQHTPPPPQPQPNQPPKKAPSLLPPPPPPPTSLPPRPPSPLNSHRPIPMGWQTNDGFHHHYGRIPNASLLRNHAKPVPAPRSHRGWAHCAHLIDHKKELARAELIARLRARDGHYVASVRQLEHANPPWRRPLVYGDEADEEFNVHNVWLQLRPFRTAKRTVTMVLLQWRDLGAGSHLWDGARRPDGLCPPVPPRT</sequence>
<protein>
    <submittedName>
        <fullName evidence="2">Uncharacterized protein</fullName>
    </submittedName>
</protein>
<name>A0AAE0XLH2_9PEZI</name>
<proteinExistence type="predicted"/>
<evidence type="ECO:0000313" key="2">
    <source>
        <dbReference type="EMBL" id="KAK3695629.1"/>
    </source>
</evidence>
<dbReference type="EMBL" id="JAULSO010000001">
    <property type="protein sequence ID" value="KAK3695629.1"/>
    <property type="molecule type" value="Genomic_DNA"/>
</dbReference>
<keyword evidence="3" id="KW-1185">Reference proteome</keyword>
<gene>
    <name evidence="2" type="ORF">B0T22DRAFT_113443</name>
</gene>
<evidence type="ECO:0000313" key="3">
    <source>
        <dbReference type="Proteomes" id="UP001270362"/>
    </source>
</evidence>
<accession>A0AAE0XLH2</accession>
<comment type="caution">
    <text evidence="2">The sequence shown here is derived from an EMBL/GenBank/DDBJ whole genome shotgun (WGS) entry which is preliminary data.</text>
</comment>
<reference evidence="2" key="1">
    <citation type="journal article" date="2023" name="Mol. Phylogenet. Evol.">
        <title>Genome-scale phylogeny and comparative genomics of the fungal order Sordariales.</title>
        <authorList>
            <person name="Hensen N."/>
            <person name="Bonometti L."/>
            <person name="Westerberg I."/>
            <person name="Brannstrom I.O."/>
            <person name="Guillou S."/>
            <person name="Cros-Aarteil S."/>
            <person name="Calhoun S."/>
            <person name="Haridas S."/>
            <person name="Kuo A."/>
            <person name="Mondo S."/>
            <person name="Pangilinan J."/>
            <person name="Riley R."/>
            <person name="LaButti K."/>
            <person name="Andreopoulos B."/>
            <person name="Lipzen A."/>
            <person name="Chen C."/>
            <person name="Yan M."/>
            <person name="Daum C."/>
            <person name="Ng V."/>
            <person name="Clum A."/>
            <person name="Steindorff A."/>
            <person name="Ohm R.A."/>
            <person name="Martin F."/>
            <person name="Silar P."/>
            <person name="Natvig D.O."/>
            <person name="Lalanne C."/>
            <person name="Gautier V."/>
            <person name="Ament-Velasquez S.L."/>
            <person name="Kruys A."/>
            <person name="Hutchinson M.I."/>
            <person name="Powell A.J."/>
            <person name="Barry K."/>
            <person name="Miller A.N."/>
            <person name="Grigoriev I.V."/>
            <person name="Debuchy R."/>
            <person name="Gladieux P."/>
            <person name="Hiltunen Thoren M."/>
            <person name="Johannesson H."/>
        </authorList>
    </citation>
    <scope>NUCLEOTIDE SEQUENCE</scope>
    <source>
        <strain evidence="2">CBS 314.62</strain>
    </source>
</reference>
<feature type="compositionally biased region" description="Pro residues" evidence="1">
    <location>
        <begin position="40"/>
        <end position="76"/>
    </location>
</feature>